<gene>
    <name evidence="3" type="ORF">DXC93_10535</name>
</gene>
<evidence type="ECO:0000256" key="2">
    <source>
        <dbReference type="SAM" id="Phobius"/>
    </source>
</evidence>
<proteinExistence type="predicted"/>
<dbReference type="Proteomes" id="UP000261324">
    <property type="component" value="Unassembled WGS sequence"/>
</dbReference>
<comment type="caution">
    <text evidence="3">The sequence shown here is derived from an EMBL/GenBank/DDBJ whole genome shotgun (WGS) entry which is preliminary data.</text>
</comment>
<evidence type="ECO:0000256" key="1">
    <source>
        <dbReference type="SAM" id="MobiDB-lite"/>
    </source>
</evidence>
<feature type="region of interest" description="Disordered" evidence="1">
    <location>
        <begin position="40"/>
        <end position="60"/>
    </location>
</feature>
<dbReference type="AlphaFoldDB" id="A0A3E4PPX2"/>
<feature type="compositionally biased region" description="Acidic residues" evidence="1">
    <location>
        <begin position="45"/>
        <end position="55"/>
    </location>
</feature>
<evidence type="ECO:0000313" key="4">
    <source>
        <dbReference type="Proteomes" id="UP000261324"/>
    </source>
</evidence>
<dbReference type="RefSeq" id="WP_117660300.1">
    <property type="nucleotide sequence ID" value="NZ_QSRA01000013.1"/>
</dbReference>
<reference evidence="3 4" key="1">
    <citation type="submission" date="2018-08" db="EMBL/GenBank/DDBJ databases">
        <title>A genome reference for cultivated species of the human gut microbiota.</title>
        <authorList>
            <person name="Zou Y."/>
            <person name="Xue W."/>
            <person name="Luo G."/>
        </authorList>
    </citation>
    <scope>NUCLEOTIDE SEQUENCE [LARGE SCALE GENOMIC DNA]</scope>
    <source>
        <strain evidence="3 4">TF09-3</strain>
    </source>
</reference>
<evidence type="ECO:0000313" key="3">
    <source>
        <dbReference type="EMBL" id="RGK81948.1"/>
    </source>
</evidence>
<accession>A0A3E4PPX2</accession>
<feature type="transmembrane region" description="Helical" evidence="2">
    <location>
        <begin position="12"/>
        <end position="30"/>
    </location>
</feature>
<keyword evidence="2" id="KW-1133">Transmembrane helix</keyword>
<protein>
    <submittedName>
        <fullName evidence="3">Uncharacterized protein</fullName>
    </submittedName>
</protein>
<keyword evidence="2" id="KW-0472">Membrane</keyword>
<dbReference type="EMBL" id="QSRA01000013">
    <property type="protein sequence ID" value="RGK81948.1"/>
    <property type="molecule type" value="Genomic_DNA"/>
</dbReference>
<name>A0A3E4PPX2_9FIRM</name>
<keyword evidence="2" id="KW-0812">Transmembrane</keyword>
<sequence>MQRKIIEFLSTVSGKITIIVVIGILAVAGIQTVRNQAAESQAETDIADDSDDSDESVQKEVPEAVKLTGKEYIGNELYYYREKPKAPVGCIEAVFYDLDEDGQDEIVSVENKDTDFDFVPTLHVYKEKGDKWKEAASTEIDLSKIIDDDSFAQKYVKLFTYDNQIAVQYKTGVNESVVDIYSYSDSGEIKCKLDANVRTTDLHRDGDIFCELFTQKITKEWIDEYQSGWSVKSHDCYVVNFVNYSNLSTYQADDFGFSYPSYYDQYVDFTPKTEEDRGEQYLRICADVKMLSPVEYGGKKVSVFDIAETAYEPRDYMTDYEYSDFPTLEMSEVKLLWNNEEKCIQYTMAGDETAVLYEVASENRNLKKFSVYMMMVSDSEEVCYHFKTNLEGTTYPVEAGE</sequence>
<organism evidence="3 4">
    <name type="scientific">Dorea formicigenerans</name>
    <dbReference type="NCBI Taxonomy" id="39486"/>
    <lineage>
        <taxon>Bacteria</taxon>
        <taxon>Bacillati</taxon>
        <taxon>Bacillota</taxon>
        <taxon>Clostridia</taxon>
        <taxon>Lachnospirales</taxon>
        <taxon>Lachnospiraceae</taxon>
        <taxon>Dorea</taxon>
    </lineage>
</organism>